<dbReference type="EMBL" id="JABSTQ010011045">
    <property type="protein sequence ID" value="KAG0415689.1"/>
    <property type="molecule type" value="Genomic_DNA"/>
</dbReference>
<evidence type="ECO:0000313" key="1">
    <source>
        <dbReference type="EMBL" id="KAG0415689.1"/>
    </source>
</evidence>
<organism evidence="1 2">
    <name type="scientific">Ixodes persulcatus</name>
    <name type="common">Taiga tick</name>
    <dbReference type="NCBI Taxonomy" id="34615"/>
    <lineage>
        <taxon>Eukaryota</taxon>
        <taxon>Metazoa</taxon>
        <taxon>Ecdysozoa</taxon>
        <taxon>Arthropoda</taxon>
        <taxon>Chelicerata</taxon>
        <taxon>Arachnida</taxon>
        <taxon>Acari</taxon>
        <taxon>Parasitiformes</taxon>
        <taxon>Ixodida</taxon>
        <taxon>Ixodoidea</taxon>
        <taxon>Ixodidae</taxon>
        <taxon>Ixodinae</taxon>
        <taxon>Ixodes</taxon>
    </lineage>
</organism>
<dbReference type="Proteomes" id="UP000805193">
    <property type="component" value="Unassembled WGS sequence"/>
</dbReference>
<gene>
    <name evidence="1" type="ORF">HPB47_007147</name>
</gene>
<proteinExistence type="predicted"/>
<name>A0AC60P8D9_IXOPE</name>
<comment type="caution">
    <text evidence="1">The sequence shown here is derived from an EMBL/GenBank/DDBJ whole genome shotgun (WGS) entry which is preliminary data.</text>
</comment>
<evidence type="ECO:0000313" key="2">
    <source>
        <dbReference type="Proteomes" id="UP000805193"/>
    </source>
</evidence>
<keyword evidence="2" id="KW-1185">Reference proteome</keyword>
<sequence>MPAPRAPWFQGGPFPPEPPCPTAEAAVPAAAPPAVPVPEGPFEAEGPVPEQQGALAAEEFLSHSTTFDSASGAVRVPSPVGVSSTHPIMTQPKPSPRPEPAETQGADASTPLHQGHPHQFRRLPDRLKDYFMNWYKNSPTLKELLD</sequence>
<reference evidence="1 2" key="1">
    <citation type="journal article" date="2020" name="Cell">
        <title>Large-Scale Comparative Analyses of Tick Genomes Elucidate Their Genetic Diversity and Vector Capacities.</title>
        <authorList>
            <consortium name="Tick Genome and Microbiome Consortium (TIGMIC)"/>
            <person name="Jia N."/>
            <person name="Wang J."/>
            <person name="Shi W."/>
            <person name="Du L."/>
            <person name="Sun Y."/>
            <person name="Zhan W."/>
            <person name="Jiang J.F."/>
            <person name="Wang Q."/>
            <person name="Zhang B."/>
            <person name="Ji P."/>
            <person name="Bell-Sakyi L."/>
            <person name="Cui X.M."/>
            <person name="Yuan T.T."/>
            <person name="Jiang B.G."/>
            <person name="Yang W.F."/>
            <person name="Lam T.T."/>
            <person name="Chang Q.C."/>
            <person name="Ding S.J."/>
            <person name="Wang X.J."/>
            <person name="Zhu J.G."/>
            <person name="Ruan X.D."/>
            <person name="Zhao L."/>
            <person name="Wei J.T."/>
            <person name="Ye R.Z."/>
            <person name="Que T.C."/>
            <person name="Du C.H."/>
            <person name="Zhou Y.H."/>
            <person name="Cheng J.X."/>
            <person name="Dai P.F."/>
            <person name="Guo W.B."/>
            <person name="Han X.H."/>
            <person name="Huang E.J."/>
            <person name="Li L.F."/>
            <person name="Wei W."/>
            <person name="Gao Y.C."/>
            <person name="Liu J.Z."/>
            <person name="Shao H.Z."/>
            <person name="Wang X."/>
            <person name="Wang C.C."/>
            <person name="Yang T.C."/>
            <person name="Huo Q.B."/>
            <person name="Li W."/>
            <person name="Chen H.Y."/>
            <person name="Chen S.E."/>
            <person name="Zhou L.G."/>
            <person name="Ni X.B."/>
            <person name="Tian J.H."/>
            <person name="Sheng Y."/>
            <person name="Liu T."/>
            <person name="Pan Y.S."/>
            <person name="Xia L.Y."/>
            <person name="Li J."/>
            <person name="Zhao F."/>
            <person name="Cao W.C."/>
        </authorList>
    </citation>
    <scope>NUCLEOTIDE SEQUENCE [LARGE SCALE GENOMIC DNA]</scope>
    <source>
        <strain evidence="1">Iper-2018</strain>
    </source>
</reference>
<accession>A0AC60P8D9</accession>
<protein>
    <submittedName>
        <fullName evidence="1">Uncharacterized protein</fullName>
    </submittedName>
</protein>